<sequence length="37" mass="4120">MLNSVGHTSSDINNLEAVSKTKGQILQSQIYMVYHVL</sequence>
<keyword evidence="2" id="KW-1185">Reference proteome</keyword>
<name>A0A327Y3D0_9BACL</name>
<organism evidence="1 2">
    <name type="scientific">Paranoxybacillus vitaminiphilus</name>
    <dbReference type="NCBI Taxonomy" id="581036"/>
    <lineage>
        <taxon>Bacteria</taxon>
        <taxon>Bacillati</taxon>
        <taxon>Bacillota</taxon>
        <taxon>Bacilli</taxon>
        <taxon>Bacillales</taxon>
        <taxon>Anoxybacillaceae</taxon>
        <taxon>Paranoxybacillus</taxon>
    </lineage>
</organism>
<dbReference type="Proteomes" id="UP000248555">
    <property type="component" value="Unassembled WGS sequence"/>
</dbReference>
<evidence type="ECO:0000313" key="2">
    <source>
        <dbReference type="Proteomes" id="UP000248555"/>
    </source>
</evidence>
<dbReference type="AlphaFoldDB" id="A0A327Y3D0"/>
<protein>
    <submittedName>
        <fullName evidence="1">Uncharacterized protein</fullName>
    </submittedName>
</protein>
<gene>
    <name evidence="1" type="ORF">B0I26_1205</name>
</gene>
<proteinExistence type="predicted"/>
<comment type="caution">
    <text evidence="1">The sequence shown here is derived from an EMBL/GenBank/DDBJ whole genome shotgun (WGS) entry which is preliminary data.</text>
</comment>
<reference evidence="1 2" key="1">
    <citation type="submission" date="2018-06" db="EMBL/GenBank/DDBJ databases">
        <title>Genomic Encyclopedia of Type Strains, Phase III (KMG-III): the genomes of soil and plant-associated and newly described type strains.</title>
        <authorList>
            <person name="Whitman W."/>
        </authorList>
    </citation>
    <scope>NUCLEOTIDE SEQUENCE [LARGE SCALE GENOMIC DNA]</scope>
    <source>
        <strain evidence="1 2">CGMCC 1.8979</strain>
    </source>
</reference>
<accession>A0A327Y3D0</accession>
<dbReference type="EMBL" id="QLMH01000020">
    <property type="protein sequence ID" value="RAK15533.1"/>
    <property type="molecule type" value="Genomic_DNA"/>
</dbReference>
<evidence type="ECO:0000313" key="1">
    <source>
        <dbReference type="EMBL" id="RAK15533.1"/>
    </source>
</evidence>